<protein>
    <submittedName>
        <fullName evidence="1">917_t:CDS:1</fullName>
    </submittedName>
</protein>
<sequence>KYRYNAKNNIMEDLKHTFSIQLPISLYQKIVNEAGKGKVSTFIREILEEKFVEKTSCLGNAYKECYANNPHLLEEAKL</sequence>
<comment type="caution">
    <text evidence="1">The sequence shown here is derived from an EMBL/GenBank/DDBJ whole genome shotgun (WGS) entry which is preliminary data.</text>
</comment>
<dbReference type="EMBL" id="CAJVPS010045804">
    <property type="protein sequence ID" value="CAG8760086.1"/>
    <property type="molecule type" value="Genomic_DNA"/>
</dbReference>
<name>A0A9N9J1Y5_9GLOM</name>
<dbReference type="Proteomes" id="UP000789508">
    <property type="component" value="Unassembled WGS sequence"/>
</dbReference>
<proteinExistence type="predicted"/>
<gene>
    <name evidence="1" type="ORF">ALEPTO_LOCUS13647</name>
</gene>
<reference evidence="1" key="1">
    <citation type="submission" date="2021-06" db="EMBL/GenBank/DDBJ databases">
        <authorList>
            <person name="Kallberg Y."/>
            <person name="Tangrot J."/>
            <person name="Rosling A."/>
        </authorList>
    </citation>
    <scope>NUCLEOTIDE SEQUENCE</scope>
    <source>
        <strain evidence="1">FL130A</strain>
    </source>
</reference>
<evidence type="ECO:0000313" key="2">
    <source>
        <dbReference type="Proteomes" id="UP000789508"/>
    </source>
</evidence>
<evidence type="ECO:0000313" key="1">
    <source>
        <dbReference type="EMBL" id="CAG8760086.1"/>
    </source>
</evidence>
<feature type="non-terminal residue" evidence="1">
    <location>
        <position position="1"/>
    </location>
</feature>
<dbReference type="OrthoDB" id="10445544at2759"/>
<dbReference type="AlphaFoldDB" id="A0A9N9J1Y5"/>
<organism evidence="1 2">
    <name type="scientific">Ambispora leptoticha</name>
    <dbReference type="NCBI Taxonomy" id="144679"/>
    <lineage>
        <taxon>Eukaryota</taxon>
        <taxon>Fungi</taxon>
        <taxon>Fungi incertae sedis</taxon>
        <taxon>Mucoromycota</taxon>
        <taxon>Glomeromycotina</taxon>
        <taxon>Glomeromycetes</taxon>
        <taxon>Archaeosporales</taxon>
        <taxon>Ambisporaceae</taxon>
        <taxon>Ambispora</taxon>
    </lineage>
</organism>
<accession>A0A9N9J1Y5</accession>
<keyword evidence="2" id="KW-1185">Reference proteome</keyword>